<accession>A0ACB9H2E6</accession>
<gene>
    <name evidence="1" type="ORF">L2E82_02241</name>
</gene>
<dbReference type="Proteomes" id="UP001055811">
    <property type="component" value="Linkage Group LG01"/>
</dbReference>
<name>A0ACB9H2E6_CICIN</name>
<evidence type="ECO:0000313" key="1">
    <source>
        <dbReference type="EMBL" id="KAI3789446.1"/>
    </source>
</evidence>
<sequence length="362" mass="40796">MIVSSMAFNGDEFDRESELKAFDETKGGVKGLVDIGITKVPRIFIQPPDDFPQAKGDFHLPIINLEGFNSDPVRRKEIVKEIGEASRTWGFFQVINHEIPVSVLREMRDGARRFFDQDTEVKKEWYVTDSSKKIFYNSNVDLSSTLAVRWRDSFHCRMAPDPPNPQELPPPCRDILIEYSKKVTQLGCSLFELISEALGLASSYLKDIGCADGLATICHYYPPSPQPEITIGARKHADNDFLTVLLQDHIGGLQFLHKNQWVNVPFVPGALVVNIGDLLQLISNDEFMSAEHRVVSSSVGPRVSVACFFTTGMVATGKIFEPIKELLSEEKPAKYRATTMKEFVQHSHSKVFDKSSMLHFRI</sequence>
<dbReference type="EMBL" id="CM042009">
    <property type="protein sequence ID" value="KAI3789446.1"/>
    <property type="molecule type" value="Genomic_DNA"/>
</dbReference>
<protein>
    <submittedName>
        <fullName evidence="1">Uncharacterized protein</fullName>
    </submittedName>
</protein>
<keyword evidence="2" id="KW-1185">Reference proteome</keyword>
<evidence type="ECO:0000313" key="2">
    <source>
        <dbReference type="Proteomes" id="UP001055811"/>
    </source>
</evidence>
<comment type="caution">
    <text evidence="1">The sequence shown here is derived from an EMBL/GenBank/DDBJ whole genome shotgun (WGS) entry which is preliminary data.</text>
</comment>
<reference evidence="2" key="1">
    <citation type="journal article" date="2022" name="Mol. Ecol. Resour.">
        <title>The genomes of chicory, endive, great burdock and yacon provide insights into Asteraceae palaeo-polyploidization history and plant inulin production.</title>
        <authorList>
            <person name="Fan W."/>
            <person name="Wang S."/>
            <person name="Wang H."/>
            <person name="Wang A."/>
            <person name="Jiang F."/>
            <person name="Liu H."/>
            <person name="Zhao H."/>
            <person name="Xu D."/>
            <person name="Zhang Y."/>
        </authorList>
    </citation>
    <scope>NUCLEOTIDE SEQUENCE [LARGE SCALE GENOMIC DNA]</scope>
    <source>
        <strain evidence="2">cv. Punajuju</strain>
    </source>
</reference>
<organism evidence="1 2">
    <name type="scientific">Cichorium intybus</name>
    <name type="common">Chicory</name>
    <dbReference type="NCBI Taxonomy" id="13427"/>
    <lineage>
        <taxon>Eukaryota</taxon>
        <taxon>Viridiplantae</taxon>
        <taxon>Streptophyta</taxon>
        <taxon>Embryophyta</taxon>
        <taxon>Tracheophyta</taxon>
        <taxon>Spermatophyta</taxon>
        <taxon>Magnoliopsida</taxon>
        <taxon>eudicotyledons</taxon>
        <taxon>Gunneridae</taxon>
        <taxon>Pentapetalae</taxon>
        <taxon>asterids</taxon>
        <taxon>campanulids</taxon>
        <taxon>Asterales</taxon>
        <taxon>Asteraceae</taxon>
        <taxon>Cichorioideae</taxon>
        <taxon>Cichorieae</taxon>
        <taxon>Cichoriinae</taxon>
        <taxon>Cichorium</taxon>
    </lineage>
</organism>
<proteinExistence type="predicted"/>
<reference evidence="1 2" key="2">
    <citation type="journal article" date="2022" name="Mol. Ecol. Resour.">
        <title>The genomes of chicory, endive, great burdock and yacon provide insights into Asteraceae paleo-polyploidization history and plant inulin production.</title>
        <authorList>
            <person name="Fan W."/>
            <person name="Wang S."/>
            <person name="Wang H."/>
            <person name="Wang A."/>
            <person name="Jiang F."/>
            <person name="Liu H."/>
            <person name="Zhao H."/>
            <person name="Xu D."/>
            <person name="Zhang Y."/>
        </authorList>
    </citation>
    <scope>NUCLEOTIDE SEQUENCE [LARGE SCALE GENOMIC DNA]</scope>
    <source>
        <strain evidence="2">cv. Punajuju</strain>
        <tissue evidence="1">Leaves</tissue>
    </source>
</reference>